<comment type="caution">
    <text evidence="3">The sequence shown here is derived from an EMBL/GenBank/DDBJ whole genome shotgun (WGS) entry which is preliminary data.</text>
</comment>
<dbReference type="NCBIfam" id="NF005501">
    <property type="entry name" value="PRK07116.1"/>
    <property type="match status" value="1"/>
</dbReference>
<dbReference type="Pfam" id="PF12682">
    <property type="entry name" value="Flavodoxin_4"/>
    <property type="match status" value="1"/>
</dbReference>
<proteinExistence type="predicted"/>
<evidence type="ECO:0000256" key="1">
    <source>
        <dbReference type="SAM" id="MobiDB-lite"/>
    </source>
</evidence>
<dbReference type="InterPro" id="IPR029039">
    <property type="entry name" value="Flavoprotein-like_sf"/>
</dbReference>
<dbReference type="InterPro" id="IPR008254">
    <property type="entry name" value="Flavodoxin/NO_synth"/>
</dbReference>
<feature type="region of interest" description="Disordered" evidence="1">
    <location>
        <begin position="41"/>
        <end position="61"/>
    </location>
</feature>
<dbReference type="SUPFAM" id="SSF52218">
    <property type="entry name" value="Flavoproteins"/>
    <property type="match status" value="1"/>
</dbReference>
<evidence type="ECO:0000313" key="3">
    <source>
        <dbReference type="EMBL" id="MEQ2442834.1"/>
    </source>
</evidence>
<evidence type="ECO:0000259" key="2">
    <source>
        <dbReference type="Pfam" id="PF12682"/>
    </source>
</evidence>
<dbReference type="Gene3D" id="3.40.50.360">
    <property type="match status" value="1"/>
</dbReference>
<organism evidence="3 4">
    <name type="scientific">Pseudoflavonifractor intestinihominis</name>
    <dbReference type="NCBI Taxonomy" id="3133171"/>
    <lineage>
        <taxon>Bacteria</taxon>
        <taxon>Bacillati</taxon>
        <taxon>Bacillota</taxon>
        <taxon>Clostridia</taxon>
        <taxon>Eubacteriales</taxon>
        <taxon>Oscillospiraceae</taxon>
        <taxon>Pseudoflavonifractor</taxon>
    </lineage>
</organism>
<protein>
    <submittedName>
        <fullName evidence="3">Flavodoxin</fullName>
    </submittedName>
</protein>
<keyword evidence="4" id="KW-1185">Reference proteome</keyword>
<dbReference type="PANTHER" id="PTHR39201">
    <property type="entry name" value="EXPORTED PROTEIN-RELATED"/>
    <property type="match status" value="1"/>
</dbReference>
<dbReference type="Proteomes" id="UP001464378">
    <property type="component" value="Unassembled WGS sequence"/>
</dbReference>
<reference evidence="3 4" key="1">
    <citation type="submission" date="2024-03" db="EMBL/GenBank/DDBJ databases">
        <title>Human intestinal bacterial collection.</title>
        <authorList>
            <person name="Pauvert C."/>
            <person name="Hitch T.C.A."/>
            <person name="Clavel T."/>
        </authorList>
    </citation>
    <scope>NUCLEOTIDE SEQUENCE [LARGE SCALE GENOMIC DNA]</scope>
    <source>
        <strain evidence="3 4">CLA-AP-H29</strain>
    </source>
</reference>
<dbReference type="RefSeq" id="WP_349231219.1">
    <property type="nucleotide sequence ID" value="NZ_JBBMFK010000006.1"/>
</dbReference>
<evidence type="ECO:0000313" key="4">
    <source>
        <dbReference type="Proteomes" id="UP001464378"/>
    </source>
</evidence>
<name>A0ABV1E6B1_9FIRM</name>
<dbReference type="PANTHER" id="PTHR39201:SF1">
    <property type="entry name" value="FLAVODOXIN-LIKE DOMAIN-CONTAINING PROTEIN"/>
    <property type="match status" value="1"/>
</dbReference>
<feature type="domain" description="Flavodoxin-like" evidence="2">
    <location>
        <begin position="1"/>
        <end position="152"/>
    </location>
</feature>
<accession>A0ABV1E6B1</accession>
<dbReference type="EMBL" id="JBBMFK010000006">
    <property type="protein sequence ID" value="MEQ2442834.1"/>
    <property type="molecule type" value="Genomic_DNA"/>
</dbReference>
<gene>
    <name evidence="3" type="ORF">WMO64_05075</name>
</gene>
<sequence>MLVAYFSATGSTEGIARHLQTVLAAGLYQIVPEDPYTSDDLNYSNDDCRANQEQNDPDARPAISEDAENMEDYDVVFLGYPIWWGQAPKIIYTFLERYDFDGVTIVPFCTSGSSGIGGSLEDLQALAPNARWLDGQRFSGGASESDVAAWVEGLELLPGADEGT</sequence>